<dbReference type="PANTHER" id="PTHR48098">
    <property type="entry name" value="ENTEROCHELIN ESTERASE-RELATED"/>
    <property type="match status" value="1"/>
</dbReference>
<evidence type="ECO:0000313" key="1">
    <source>
        <dbReference type="EMBL" id="KUK81703.1"/>
    </source>
</evidence>
<dbReference type="Gene3D" id="3.40.50.1820">
    <property type="entry name" value="alpha/beta hydrolase"/>
    <property type="match status" value="1"/>
</dbReference>
<dbReference type="EMBL" id="LGGP01000040">
    <property type="protein sequence ID" value="KUK81703.1"/>
    <property type="molecule type" value="Genomic_DNA"/>
</dbReference>
<reference evidence="2" key="1">
    <citation type="journal article" date="2015" name="MBio">
        <title>Genome-Resolved Metagenomic Analysis Reveals Roles for Candidate Phyla and Other Microbial Community Members in Biogeochemical Transformations in Oil Reservoirs.</title>
        <authorList>
            <person name="Hu P."/>
            <person name="Tom L."/>
            <person name="Singh A."/>
            <person name="Thomas B.C."/>
            <person name="Baker B.J."/>
            <person name="Piceno Y.M."/>
            <person name="Andersen G.L."/>
            <person name="Banfield J.F."/>
        </authorList>
    </citation>
    <scope>NUCLEOTIDE SEQUENCE [LARGE SCALE GENOMIC DNA]</scope>
</reference>
<dbReference type="InterPro" id="IPR029058">
    <property type="entry name" value="AB_hydrolase_fold"/>
</dbReference>
<dbReference type="SUPFAM" id="SSF53474">
    <property type="entry name" value="alpha/beta-Hydrolases"/>
    <property type="match status" value="1"/>
</dbReference>
<organism evidence="1 2">
    <name type="scientific">Mesotoga prima</name>
    <dbReference type="NCBI Taxonomy" id="1184387"/>
    <lineage>
        <taxon>Bacteria</taxon>
        <taxon>Thermotogati</taxon>
        <taxon>Thermotogota</taxon>
        <taxon>Thermotogae</taxon>
        <taxon>Kosmotogales</taxon>
        <taxon>Kosmotogaceae</taxon>
        <taxon>Mesotoga</taxon>
    </lineage>
</organism>
<dbReference type="Pfam" id="PF00756">
    <property type="entry name" value="Esterase"/>
    <property type="match status" value="1"/>
</dbReference>
<dbReference type="Proteomes" id="UP000054092">
    <property type="component" value="Unassembled WGS sequence"/>
</dbReference>
<dbReference type="PATRIC" id="fig|1184387.3.peg.683"/>
<dbReference type="AlphaFoldDB" id="A0A101HS76"/>
<evidence type="ECO:0000313" key="2">
    <source>
        <dbReference type="Proteomes" id="UP000054092"/>
    </source>
</evidence>
<dbReference type="PANTHER" id="PTHR48098:SF3">
    <property type="entry name" value="IRON(III) ENTEROBACTIN ESTERASE"/>
    <property type="match status" value="1"/>
</dbReference>
<name>A0A101HS76_9BACT</name>
<sequence length="562" mass="63528">MVKKSIFTLLIVLFISITAFSLTFEVSISQDALDTVASLGLETPINGRVLVIVSKDSSREPSLQTDVRGVPFWGKDVFEMTSESVVEISDGDMAVAGYPIEISELPAGEYFVQAFVNVYTTFARADGHTILMHDDTGDGQWFWESVGNAKSKTKKIYLDPANPGTVKLAITEVIMPDYELEPGMVLQQGNYSDTEWVKYIKIKSDVVSEFWGKDMYIGANVLLPEGYYDNPDVYYPVIYYQGHFPGGSAPVGFRVNNDVHKFWNEEGNARFIAVSIRDATPYYDTSYSVDSANSGPYGTAITEELIPYLESQFRMIPEKWARILAGGSTGGWEALAMKVFYPDFFGRTYVWYPDGVDFNYYQLINIYNDDNAYYSDFGWIKTERPSARDTHGNIRFTVKQENYFEMAAGPSNRSGGQWSVWESTYSPVGADGFPQPIWDQVSGEINKKVADYWKKNYDLNYILQENWEEIGPKIAGDVHVAVGDMDNYYLNEAVYLLKAAMEKMENPVSDMTFDFGPNQGHGWKGWSPADPSKALALQEWLAQLSDYMKETAPEEAEKNWIY</sequence>
<proteinExistence type="predicted"/>
<dbReference type="InterPro" id="IPR050583">
    <property type="entry name" value="Mycobacterial_A85_antigen"/>
</dbReference>
<protein>
    <submittedName>
        <fullName evidence="1">Enterochelin esterase-like enzyme</fullName>
    </submittedName>
</protein>
<gene>
    <name evidence="1" type="ORF">XD94_0356</name>
</gene>
<comment type="caution">
    <text evidence="1">The sequence shown here is derived from an EMBL/GenBank/DDBJ whole genome shotgun (WGS) entry which is preliminary data.</text>
</comment>
<accession>A0A101HS76</accession>
<dbReference type="InterPro" id="IPR000801">
    <property type="entry name" value="Esterase-like"/>
</dbReference>